<dbReference type="Gene3D" id="1.10.287.130">
    <property type="match status" value="1"/>
</dbReference>
<sequence>MTKNKLVLLVGGLLCVLSVFSQQNNIRFKRITINDGLSLSSVYCIFQDSKGFMWFGTEDGLNKYDGKNFTVYRDNINKPNCISYKWIEQIIEDTNGNLWFGSRGGLTRFNPITETFTPFRGVEPNNQLSNDTITTFFEDKNKRLWVGSLKGINCINIDDGKLENIKYKNELNTRVNCFLLGDKYLWIATNNGLFYTNSENNVFHKLKLKNTSEQVKITSIVKEQDLLWLGTDQGLFSINETASNPNQKEYLTNTSIENISLDNSQNLWVVTNKALLKKESQTDQFTKIVKSFESTNSLSINTNKPILSCENNEIWFGTFGSGLFRINTSTNKKSHYKNNSADPQSLSENSINCIYEDRNGIIWIGTFGAGISIFDPQAHKFDLLKNNPLSENSLACNFIWSIWEDHNEDIWIGTNNQGISKYLVKQDSFIHIDIRKSKKHPYTAIRKVFEDSQNNIWIGSDGEGLFKYNPLSKEQVQFKNIEGDSTSLSNNSVRTIFEDSDGIIWIGTRDGFNQYHPKTKQFKQYKRKESNPSSISCNFIYSTIFEDSKGLLWIGTYGGGVNIFDKNTGQFNSFQYIQESTNSISDNVVFSIHEDKEGSIWLGTNNKLNRYNPKTKVFSHYGTDEGLPNDVIYSILPDKNDHLWLSTNNGICRFSTSDYSVKNFTINDGLQSKEFNGGAYHKGKSGKLYFGGVYGLNIIDPKKKFKDERNYELVFTKLEIHGNEVKVAPYNNIDSEKQIHYSNEDDTYYLKKNIAYTDAIELDYKHRFVTLEYSSLSSFASDKINYSYRLKGLEKKWINSGNRNYISYSNLPLGEYTFQVKAQNQNGMWSEYAKELKIKILPPFYLSWWFILLASILVSLLFIFIYRFLLHAKTNKLLTVQNEEIKSTNLQLQESERNLKELNATKDKFFRIISHDLKNPFTSLLSISEMIHENYEMVDDPEKRVGIRKIHESVKHIYTLLENLLTWSRSQTGKIDFHPETFDLNELVKQSICLYEASAEKKQIEIQFFDTKEKLAFADKHMSSSIIRNLINNAIKFSNQNSQIEIKIATKDKFVEFQIADEGIGIDKDNLSKLFRIDLKYKSVGTSGEKGTGLGLLLCKEFAEANRGKIWAESTIGKGSTFFFVLPQSK</sequence>
<dbReference type="SUPFAM" id="SSF47384">
    <property type="entry name" value="Homodimeric domain of signal transducing histidine kinase"/>
    <property type="match status" value="1"/>
</dbReference>
<evidence type="ECO:0000259" key="6">
    <source>
        <dbReference type="PROSITE" id="PS50109"/>
    </source>
</evidence>
<dbReference type="InterPro" id="IPR036890">
    <property type="entry name" value="HATPase_C_sf"/>
</dbReference>
<dbReference type="Proteomes" id="UP001528920">
    <property type="component" value="Unassembled WGS sequence"/>
</dbReference>
<dbReference type="GO" id="GO:0005524">
    <property type="term" value="F:ATP binding"/>
    <property type="evidence" value="ECO:0007669"/>
    <property type="project" value="UniProtKB-KW"/>
</dbReference>
<dbReference type="InterPro" id="IPR003661">
    <property type="entry name" value="HisK_dim/P_dom"/>
</dbReference>
<reference evidence="7 8" key="1">
    <citation type="submission" date="2022-01" db="EMBL/GenBank/DDBJ databases">
        <title>Labilibaculum sp. nov, a marine bacterium isolated from Antarctica.</title>
        <authorList>
            <person name="Dai W."/>
        </authorList>
    </citation>
    <scope>NUCLEOTIDE SEQUENCE [LARGE SCALE GENOMIC DNA]</scope>
    <source>
        <strain evidence="7 8">DW002</strain>
    </source>
</reference>
<dbReference type="Gene3D" id="2.60.40.10">
    <property type="entry name" value="Immunoglobulins"/>
    <property type="match status" value="1"/>
</dbReference>
<dbReference type="Pfam" id="PF07494">
    <property type="entry name" value="Reg_prop"/>
    <property type="match status" value="7"/>
</dbReference>
<dbReference type="PRINTS" id="PR00344">
    <property type="entry name" value="BCTRLSENSOR"/>
</dbReference>
<dbReference type="SUPFAM" id="SSF55874">
    <property type="entry name" value="ATPase domain of HSP90 chaperone/DNA topoisomerase II/histidine kinase"/>
    <property type="match status" value="1"/>
</dbReference>
<dbReference type="InterPro" id="IPR004358">
    <property type="entry name" value="Sig_transdc_His_kin-like_C"/>
</dbReference>
<dbReference type="PANTHER" id="PTHR43547:SF2">
    <property type="entry name" value="HYBRID SIGNAL TRANSDUCTION HISTIDINE KINASE C"/>
    <property type="match status" value="1"/>
</dbReference>
<dbReference type="Gene3D" id="3.30.565.10">
    <property type="entry name" value="Histidine kinase-like ATPase, C-terminal domain"/>
    <property type="match status" value="1"/>
</dbReference>
<organism evidence="7 8">
    <name type="scientific">Paralabilibaculum antarcticum</name>
    <dbReference type="NCBI Taxonomy" id="2912572"/>
    <lineage>
        <taxon>Bacteria</taxon>
        <taxon>Pseudomonadati</taxon>
        <taxon>Bacteroidota</taxon>
        <taxon>Bacteroidia</taxon>
        <taxon>Marinilabiliales</taxon>
        <taxon>Marinifilaceae</taxon>
        <taxon>Paralabilibaculum</taxon>
    </lineage>
</organism>
<dbReference type="InterPro" id="IPR011123">
    <property type="entry name" value="Y_Y_Y"/>
</dbReference>
<dbReference type="SMART" id="SM00387">
    <property type="entry name" value="HATPase_c"/>
    <property type="match status" value="1"/>
</dbReference>
<dbReference type="SMART" id="SM00388">
    <property type="entry name" value="HisKA"/>
    <property type="match status" value="1"/>
</dbReference>
<keyword evidence="5" id="KW-0472">Membrane</keyword>
<keyword evidence="4" id="KW-0175">Coiled coil</keyword>
<dbReference type="InterPro" id="IPR013783">
    <property type="entry name" value="Ig-like_fold"/>
</dbReference>
<protein>
    <recommendedName>
        <fullName evidence="2">histidine kinase</fullName>
        <ecNumber evidence="2">2.7.13.3</ecNumber>
    </recommendedName>
</protein>
<dbReference type="InterPro" id="IPR005467">
    <property type="entry name" value="His_kinase_dom"/>
</dbReference>
<comment type="caution">
    <text evidence="7">The sequence shown here is derived from an EMBL/GenBank/DDBJ whole genome shotgun (WGS) entry which is preliminary data.</text>
</comment>
<dbReference type="PROSITE" id="PS50109">
    <property type="entry name" value="HIS_KIN"/>
    <property type="match status" value="1"/>
</dbReference>
<dbReference type="CDD" id="cd00082">
    <property type="entry name" value="HisKA"/>
    <property type="match status" value="1"/>
</dbReference>
<dbReference type="Pfam" id="PF00512">
    <property type="entry name" value="HisKA"/>
    <property type="match status" value="1"/>
</dbReference>
<feature type="domain" description="Histidine kinase" evidence="6">
    <location>
        <begin position="912"/>
        <end position="1130"/>
    </location>
</feature>
<dbReference type="InterPro" id="IPR036097">
    <property type="entry name" value="HisK_dim/P_sf"/>
</dbReference>
<keyword evidence="7" id="KW-0067">ATP-binding</keyword>
<dbReference type="EC" id="2.7.13.3" evidence="2"/>
<name>A0ABT5VLV0_9BACT</name>
<evidence type="ECO:0000256" key="5">
    <source>
        <dbReference type="SAM" id="Phobius"/>
    </source>
</evidence>
<dbReference type="InterPro" id="IPR015943">
    <property type="entry name" value="WD40/YVTN_repeat-like_dom_sf"/>
</dbReference>
<evidence type="ECO:0000256" key="1">
    <source>
        <dbReference type="ARBA" id="ARBA00000085"/>
    </source>
</evidence>
<dbReference type="EMBL" id="JAKJSC010000001">
    <property type="protein sequence ID" value="MDE5416407.1"/>
    <property type="molecule type" value="Genomic_DNA"/>
</dbReference>
<keyword evidence="8" id="KW-1185">Reference proteome</keyword>
<dbReference type="InterPro" id="IPR011110">
    <property type="entry name" value="Reg_prop"/>
</dbReference>
<dbReference type="Pfam" id="PF02518">
    <property type="entry name" value="HATPase_c"/>
    <property type="match status" value="1"/>
</dbReference>
<dbReference type="InterPro" id="IPR003594">
    <property type="entry name" value="HATPase_dom"/>
</dbReference>
<dbReference type="Pfam" id="PF07495">
    <property type="entry name" value="Y_Y_Y"/>
    <property type="match status" value="1"/>
</dbReference>
<evidence type="ECO:0000313" key="7">
    <source>
        <dbReference type="EMBL" id="MDE5416407.1"/>
    </source>
</evidence>
<proteinExistence type="predicted"/>
<evidence type="ECO:0000256" key="2">
    <source>
        <dbReference type="ARBA" id="ARBA00012438"/>
    </source>
</evidence>
<accession>A0ABT5VLV0</accession>
<dbReference type="Gene3D" id="2.130.10.10">
    <property type="entry name" value="YVTN repeat-like/Quinoprotein amine dehydrogenase"/>
    <property type="match status" value="3"/>
</dbReference>
<dbReference type="CDD" id="cd00075">
    <property type="entry name" value="HATPase"/>
    <property type="match status" value="1"/>
</dbReference>
<keyword evidence="5" id="KW-1133">Transmembrane helix</keyword>
<gene>
    <name evidence="7" type="ORF">L3049_00205</name>
</gene>
<evidence type="ECO:0000313" key="8">
    <source>
        <dbReference type="Proteomes" id="UP001528920"/>
    </source>
</evidence>
<dbReference type="PANTHER" id="PTHR43547">
    <property type="entry name" value="TWO-COMPONENT HISTIDINE KINASE"/>
    <property type="match status" value="1"/>
</dbReference>
<keyword evidence="3" id="KW-0597">Phosphoprotein</keyword>
<keyword evidence="5" id="KW-0812">Transmembrane</keyword>
<feature type="coiled-coil region" evidence="4">
    <location>
        <begin position="878"/>
        <end position="912"/>
    </location>
</feature>
<keyword evidence="7" id="KW-0547">Nucleotide-binding</keyword>
<feature type="transmembrane region" description="Helical" evidence="5">
    <location>
        <begin position="846"/>
        <end position="869"/>
    </location>
</feature>
<comment type="catalytic activity">
    <reaction evidence="1">
        <text>ATP + protein L-histidine = ADP + protein N-phospho-L-histidine.</text>
        <dbReference type="EC" id="2.7.13.3"/>
    </reaction>
</comment>
<dbReference type="RefSeq" id="WP_275107749.1">
    <property type="nucleotide sequence ID" value="NZ_JAKJSC010000001.1"/>
</dbReference>
<dbReference type="SUPFAM" id="SSF63829">
    <property type="entry name" value="Calcium-dependent phosphotriesterase"/>
    <property type="match status" value="4"/>
</dbReference>
<evidence type="ECO:0000256" key="3">
    <source>
        <dbReference type="ARBA" id="ARBA00022553"/>
    </source>
</evidence>
<evidence type="ECO:0000256" key="4">
    <source>
        <dbReference type="SAM" id="Coils"/>
    </source>
</evidence>